<keyword evidence="2" id="KW-1185">Reference proteome</keyword>
<proteinExistence type="predicted"/>
<dbReference type="EMBL" id="JBBMEO010000001">
    <property type="protein sequence ID" value="MEQ2360541.1"/>
    <property type="molecule type" value="Genomic_DNA"/>
</dbReference>
<organism evidence="1 2">
    <name type="scientific">Faecalibacterium tardum</name>
    <dbReference type="NCBI Taxonomy" id="3133156"/>
    <lineage>
        <taxon>Bacteria</taxon>
        <taxon>Bacillati</taxon>
        <taxon>Bacillota</taxon>
        <taxon>Clostridia</taxon>
        <taxon>Eubacteriales</taxon>
        <taxon>Oscillospiraceae</taxon>
        <taxon>Faecalibacterium</taxon>
    </lineage>
</organism>
<dbReference type="Proteomes" id="UP001457197">
    <property type="component" value="Unassembled WGS sequence"/>
</dbReference>
<evidence type="ECO:0000313" key="2">
    <source>
        <dbReference type="Proteomes" id="UP001457197"/>
    </source>
</evidence>
<name>A0ABV1AT66_9FIRM</name>
<accession>A0ABV1AT66</accession>
<comment type="caution">
    <text evidence="1">The sequence shown here is derived from an EMBL/GenBank/DDBJ whole genome shotgun (WGS) entry which is preliminary data.</text>
</comment>
<evidence type="ECO:0000313" key="1">
    <source>
        <dbReference type="EMBL" id="MEQ2360541.1"/>
    </source>
</evidence>
<sequence>MNKMEWKAEHWVDEFFTETEMLNRYDDGIDLMLALKDARYGMEHVYTIQCKDKFFPKCRFYFVSRYQPFEIAVVDEAQYQKLGKEYILKEKIGERVMLDEILKVRYN</sequence>
<reference evidence="1 2" key="1">
    <citation type="submission" date="2024-03" db="EMBL/GenBank/DDBJ databases">
        <title>Human intestinal bacterial collection.</title>
        <authorList>
            <person name="Pauvert C."/>
            <person name="Hitch T.C.A."/>
            <person name="Clavel T."/>
        </authorList>
    </citation>
    <scope>NUCLEOTIDE SEQUENCE [LARGE SCALE GENOMIC DNA]</scope>
    <source>
        <strain evidence="1 2">CLA-AA-H175</strain>
    </source>
</reference>
<protein>
    <submittedName>
        <fullName evidence="1">Uncharacterized protein</fullName>
    </submittedName>
</protein>
<gene>
    <name evidence="1" type="ORF">WMO44_00040</name>
</gene>